<reference evidence="3" key="1">
    <citation type="journal article" date="2014" name="Int. J. Syst. Evol. Microbiol.">
        <title>Complete genome sequence of Corynebacterium casei LMG S-19264T (=DSM 44701T), isolated from a smear-ripened cheese.</title>
        <authorList>
            <consortium name="US DOE Joint Genome Institute (JGI-PGF)"/>
            <person name="Walter F."/>
            <person name="Albersmeier A."/>
            <person name="Kalinowski J."/>
            <person name="Ruckert C."/>
        </authorList>
    </citation>
    <scope>NUCLEOTIDE SEQUENCE</scope>
    <source>
        <strain evidence="3">CGMCC 1.12187</strain>
    </source>
</reference>
<dbReference type="EMBL" id="BMEQ01000001">
    <property type="protein sequence ID" value="GGG44699.1"/>
    <property type="molecule type" value="Genomic_DNA"/>
</dbReference>
<feature type="transmembrane region" description="Helical" evidence="2">
    <location>
        <begin position="30"/>
        <end position="46"/>
    </location>
</feature>
<dbReference type="AlphaFoldDB" id="A0A917GGY6"/>
<feature type="compositionally biased region" description="Low complexity" evidence="1">
    <location>
        <begin position="185"/>
        <end position="210"/>
    </location>
</feature>
<evidence type="ECO:0000313" key="4">
    <source>
        <dbReference type="Proteomes" id="UP000638848"/>
    </source>
</evidence>
<feature type="transmembrane region" description="Helical" evidence="2">
    <location>
        <begin position="7"/>
        <end position="24"/>
    </location>
</feature>
<feature type="transmembrane region" description="Helical" evidence="2">
    <location>
        <begin position="82"/>
        <end position="103"/>
    </location>
</feature>
<keyword evidence="2" id="KW-0472">Membrane</keyword>
<keyword evidence="2" id="KW-1133">Transmembrane helix</keyword>
<dbReference type="RefSeq" id="WP_188534112.1">
    <property type="nucleotide sequence ID" value="NZ_BMEQ01000001.1"/>
</dbReference>
<name>A0A917GGY6_9MICC</name>
<evidence type="ECO:0000256" key="2">
    <source>
        <dbReference type="SAM" id="Phobius"/>
    </source>
</evidence>
<reference evidence="3" key="2">
    <citation type="submission" date="2020-09" db="EMBL/GenBank/DDBJ databases">
        <authorList>
            <person name="Sun Q."/>
            <person name="Zhou Y."/>
        </authorList>
    </citation>
    <scope>NUCLEOTIDE SEQUENCE</scope>
    <source>
        <strain evidence="3">CGMCC 1.12187</strain>
    </source>
</reference>
<comment type="caution">
    <text evidence="3">The sequence shown here is derived from an EMBL/GenBank/DDBJ whole genome shotgun (WGS) entry which is preliminary data.</text>
</comment>
<sequence length="210" mass="22410">MDSLRAWGWALLAAGLLTLWLLPIPGSSKLWILAVLVFAGVFTLLESSSKGKLLAAAMITLLAVYLGLSLHRAVLLLGTDGWIVKGFGVAMLVLPAVGAWALVREVLFGVRTERLGRTLAEEGGLPPDDLPRTPAGRIDRDAADARFETRRAETEAEPGDWRNWYRLSLAYSAAGDRSRARSAMRDAVALSRGRPARHAAAAGPAGEAGS</sequence>
<dbReference type="Proteomes" id="UP000638848">
    <property type="component" value="Unassembled WGS sequence"/>
</dbReference>
<protein>
    <submittedName>
        <fullName evidence="3">Uncharacterized protein</fullName>
    </submittedName>
</protein>
<evidence type="ECO:0000313" key="3">
    <source>
        <dbReference type="EMBL" id="GGG44699.1"/>
    </source>
</evidence>
<proteinExistence type="predicted"/>
<feature type="region of interest" description="Disordered" evidence="1">
    <location>
        <begin position="175"/>
        <end position="210"/>
    </location>
</feature>
<keyword evidence="2" id="KW-0812">Transmembrane</keyword>
<evidence type="ECO:0000256" key="1">
    <source>
        <dbReference type="SAM" id="MobiDB-lite"/>
    </source>
</evidence>
<accession>A0A917GGY6</accession>
<keyword evidence="4" id="KW-1185">Reference proteome</keyword>
<gene>
    <name evidence="3" type="ORF">GCM10011374_03760</name>
</gene>
<organism evidence="3 4">
    <name type="scientific">Kocuria dechangensis</name>
    <dbReference type="NCBI Taxonomy" id="1176249"/>
    <lineage>
        <taxon>Bacteria</taxon>
        <taxon>Bacillati</taxon>
        <taxon>Actinomycetota</taxon>
        <taxon>Actinomycetes</taxon>
        <taxon>Micrococcales</taxon>
        <taxon>Micrococcaceae</taxon>
        <taxon>Kocuria</taxon>
    </lineage>
</organism>
<feature type="transmembrane region" description="Helical" evidence="2">
    <location>
        <begin position="53"/>
        <end position="70"/>
    </location>
</feature>